<evidence type="ECO:0008006" key="6">
    <source>
        <dbReference type="Google" id="ProtNLM"/>
    </source>
</evidence>
<comment type="caution">
    <text evidence="4">The sequence shown here is derived from an EMBL/GenBank/DDBJ whole genome shotgun (WGS) entry which is preliminary data.</text>
</comment>
<feature type="region of interest" description="Disordered" evidence="3">
    <location>
        <begin position="617"/>
        <end position="644"/>
    </location>
</feature>
<dbReference type="AlphaFoldDB" id="A0AAD7XKR1"/>
<evidence type="ECO:0000256" key="3">
    <source>
        <dbReference type="SAM" id="MobiDB-lite"/>
    </source>
</evidence>
<keyword evidence="1" id="KW-0378">Hydrolase</keyword>
<reference evidence="4" key="1">
    <citation type="submission" date="2023-01" db="EMBL/GenBank/DDBJ databases">
        <title>Metagenome sequencing of chrysophaentin producing Chrysophaeum taylorii.</title>
        <authorList>
            <person name="Davison J."/>
            <person name="Bewley C."/>
        </authorList>
    </citation>
    <scope>NUCLEOTIDE SEQUENCE</scope>
    <source>
        <strain evidence="4">NIES-1699</strain>
    </source>
</reference>
<evidence type="ECO:0000256" key="2">
    <source>
        <dbReference type="ARBA" id="ARBA00023098"/>
    </source>
</evidence>
<dbReference type="InterPro" id="IPR039034">
    <property type="entry name" value="INPP4"/>
</dbReference>
<proteinExistence type="predicted"/>
<evidence type="ECO:0000313" key="4">
    <source>
        <dbReference type="EMBL" id="KAJ8601754.1"/>
    </source>
</evidence>
<sequence>MLGRTPIPTVAPEAASSSSSSHDIRRVLRLHNIGLAFARVVVFGLVVARLKWGIVRSIQSGMSRVGALKLCRERHGALLLVGYLVLCTVDSVDTCDAHHTHHVVNAPRLVVLGLWGAHVALTWSRSLDPGSRVRALDYSLEIAPRVKVVFCAAGAAAFVLDLMHIHSARSVVRACAEISAALVALVSARLVGRATMVVSRAVGSYDGKLGPEAIRRKEMAVAARSLAMFEDPSRSSEGEVFFEYCALEATYACLLRLGGFFVVSACVGLYLAESDVTEAHSTTHQLRHELRDHSGCDVLWLQYADFFNDASLPLYWAIFMQPLFDDPPGRLRKPEKPWTKPPPRDGDAALEIIRPSREAPRDEDRMVEIHASLTEAFVIDDIVAAPVATLFAGRDSFFVAFEWWRGRWREVARSEILRNETNPRFARAFRVPFRDKIDLALVVCNLKDAGRNETPEWRAYSEGNNKHAACDKHARVDLERISDHTVVAYARVSPLVHPSPPSSWAPPSYLPYAPDPGVSWILADLRPRPPREPRAFRAGGDVRLAARVLRRSPAFPRDAYLALRSYALPTPHESRGSLVGVVETRDDDTDDAPETSPNAKPQPDAFAALWNLLVGQNSDDGTDTELEEVPNALHPPKDPEAPPTTTTAAAAAEAVVLFCEEMIESGFGVTVPAAALADLAAARREDAELLARRRETAGGGKDLLWLDSLQNLTATSSATYERLSRAYAAGEDGDGTQISAFLASTRKKVPALAFQPVNLHVQFLVFDTRRVEAIVSIGCFAAHALEFKKGGIARLKRAYAARLATLRARAAQRDKAIAMFTHEPPPPPEPCVVERAVSSSSSSSSRKIWFWGRSSALSRAERSWDDDEDEDEEDYFVDDYEEDAEDEAPEDEPFLEWPQSLESMPLDAKLLELDHKIQQRFDRVLCQALATIATCASLELERRVARKSSSSSSSSSSSRRTKDSPEALARLGLLVEFESLLSTHGAEKAMLEDYSHAVAALRDCVVVFDADLQAPDVKFDRAARVAATLRLPASRAAVDALGGNSSLRIVPVLFTQGINEMQSVANAVGNTTIQDAINRESIADLEAYFDDFDHLDKLNAKAAAVKRAPPLLRQDLRTIRNNIEAAHLRRKHWRMLAAVADFVRAIGGARVTSCKSGKDRTGMSVTFEQSRLLNVHHRLSADNFDRALYLSRLHGTRVENAAKNVGKPVFAFNAFQIACLPAIYRPPISVASQRVVS</sequence>
<evidence type="ECO:0000313" key="5">
    <source>
        <dbReference type="Proteomes" id="UP001230188"/>
    </source>
</evidence>
<keyword evidence="5" id="KW-1185">Reference proteome</keyword>
<organism evidence="4 5">
    <name type="scientific">Chrysophaeum taylorii</name>
    <dbReference type="NCBI Taxonomy" id="2483200"/>
    <lineage>
        <taxon>Eukaryota</taxon>
        <taxon>Sar</taxon>
        <taxon>Stramenopiles</taxon>
        <taxon>Ochrophyta</taxon>
        <taxon>Pelagophyceae</taxon>
        <taxon>Pelagomonadales</taxon>
        <taxon>Pelagomonadaceae</taxon>
        <taxon>Chrysophaeum</taxon>
    </lineage>
</organism>
<dbReference type="PANTHER" id="PTHR12187">
    <property type="entry name" value="AGAP000124-PA"/>
    <property type="match status" value="1"/>
</dbReference>
<dbReference type="EMBL" id="JAQMWT010000406">
    <property type="protein sequence ID" value="KAJ8601754.1"/>
    <property type="molecule type" value="Genomic_DNA"/>
</dbReference>
<protein>
    <recommendedName>
        <fullName evidence="6">C2 domain-containing protein</fullName>
    </recommendedName>
</protein>
<gene>
    <name evidence="4" type="ORF">CTAYLR_006753</name>
</gene>
<accession>A0AAD7XKR1</accession>
<name>A0AAD7XKR1_9STRA</name>
<dbReference type="PANTHER" id="PTHR12187:SF11">
    <property type="entry name" value="PHOSPHATIDYLINOSITOL-3,4-BISPHOSPHATE 4-PHOSPHATASE"/>
    <property type="match status" value="1"/>
</dbReference>
<evidence type="ECO:0000256" key="1">
    <source>
        <dbReference type="ARBA" id="ARBA00022801"/>
    </source>
</evidence>
<dbReference type="Proteomes" id="UP001230188">
    <property type="component" value="Unassembled WGS sequence"/>
</dbReference>
<dbReference type="GO" id="GO:0016316">
    <property type="term" value="F:phosphatidylinositol-3,4-bisphosphate 4-phosphatase activity"/>
    <property type="evidence" value="ECO:0007669"/>
    <property type="project" value="InterPro"/>
</dbReference>
<dbReference type="GO" id="GO:0005737">
    <property type="term" value="C:cytoplasm"/>
    <property type="evidence" value="ECO:0007669"/>
    <property type="project" value="TreeGrafter"/>
</dbReference>
<keyword evidence="2" id="KW-0443">Lipid metabolism</keyword>